<dbReference type="STRING" id="1798525.A3G90_04625"/>
<dbReference type="EMBL" id="MFMM01000001">
    <property type="protein sequence ID" value="OGG85308.1"/>
    <property type="molecule type" value="Genomic_DNA"/>
</dbReference>
<dbReference type="InterPro" id="IPR018130">
    <property type="entry name" value="Ribosomal_uS2_CS"/>
</dbReference>
<dbReference type="Gene3D" id="1.10.287.610">
    <property type="entry name" value="Helix hairpin bin"/>
    <property type="match status" value="1"/>
</dbReference>
<dbReference type="AlphaFoldDB" id="A0A1F6FHF8"/>
<evidence type="ECO:0000256" key="1">
    <source>
        <dbReference type="ARBA" id="ARBA00006242"/>
    </source>
</evidence>
<evidence type="ECO:0000256" key="3">
    <source>
        <dbReference type="ARBA" id="ARBA00023274"/>
    </source>
</evidence>
<dbReference type="InterPro" id="IPR023591">
    <property type="entry name" value="Ribosomal_uS2_flav_dom_sf"/>
</dbReference>
<dbReference type="PROSITE" id="PS00963">
    <property type="entry name" value="RIBOSOMAL_S2_2"/>
    <property type="match status" value="1"/>
</dbReference>
<evidence type="ECO:0000256" key="4">
    <source>
        <dbReference type="ARBA" id="ARBA00035256"/>
    </source>
</evidence>
<dbReference type="CDD" id="cd01425">
    <property type="entry name" value="RPS2"/>
    <property type="match status" value="1"/>
</dbReference>
<keyword evidence="2 5" id="KW-0689">Ribosomal protein</keyword>
<evidence type="ECO:0000313" key="7">
    <source>
        <dbReference type="EMBL" id="OGG85308.1"/>
    </source>
</evidence>
<dbReference type="Pfam" id="PF00318">
    <property type="entry name" value="Ribosomal_S2"/>
    <property type="match status" value="1"/>
</dbReference>
<dbReference type="SUPFAM" id="SSF52313">
    <property type="entry name" value="Ribosomal protein S2"/>
    <property type="match status" value="1"/>
</dbReference>
<evidence type="ECO:0000256" key="2">
    <source>
        <dbReference type="ARBA" id="ARBA00022980"/>
    </source>
</evidence>
<evidence type="ECO:0000256" key="5">
    <source>
        <dbReference type="HAMAP-Rule" id="MF_00291"/>
    </source>
</evidence>
<comment type="caution">
    <text evidence="7">The sequence shown here is derived from an EMBL/GenBank/DDBJ whole genome shotgun (WGS) entry which is preliminary data.</text>
</comment>
<dbReference type="Gene3D" id="3.40.50.10490">
    <property type="entry name" value="Glucose-6-phosphate isomerase like protein, domain 1"/>
    <property type="match status" value="1"/>
</dbReference>
<gene>
    <name evidence="5" type="primary">rpsB</name>
    <name evidence="7" type="ORF">A3G90_04625</name>
</gene>
<dbReference type="PANTHER" id="PTHR12534">
    <property type="entry name" value="30S RIBOSOMAL PROTEIN S2 PROKARYOTIC AND ORGANELLAR"/>
    <property type="match status" value="1"/>
</dbReference>
<dbReference type="GO" id="GO:0003735">
    <property type="term" value="F:structural constituent of ribosome"/>
    <property type="evidence" value="ECO:0007669"/>
    <property type="project" value="InterPro"/>
</dbReference>
<sequence>MSTQTNNQSLIERLFGVGAHFGFKKSRRHPSVTPFLFGTKEGNDIFNLEQTSDLINSAKDVVKEAAMNGKTILFVGTKTEVVESVKAAAVKAEMPYVVNRWIGGMITNLSEIKKRIFRMEELVREQESGELERKYTKKERLLLGRELTKLNHNFFGISKMTKTPDIMVVVDPRHDAIAIKEAQFMNVPVIGIMSSDCNVKDVTYPVLVNDALQGSVKLVLEELVASIAEGKAAYVPKVVAPRPVSTTPRSDYRPRTPRA</sequence>
<dbReference type="PANTHER" id="PTHR12534:SF0">
    <property type="entry name" value="SMALL RIBOSOMAL SUBUNIT PROTEIN US2M"/>
    <property type="match status" value="1"/>
</dbReference>
<dbReference type="GO" id="GO:0006412">
    <property type="term" value="P:translation"/>
    <property type="evidence" value="ECO:0007669"/>
    <property type="project" value="UniProtKB-UniRule"/>
</dbReference>
<reference evidence="7 8" key="1">
    <citation type="journal article" date="2016" name="Nat. Commun.">
        <title>Thousands of microbial genomes shed light on interconnected biogeochemical processes in an aquifer system.</title>
        <authorList>
            <person name="Anantharaman K."/>
            <person name="Brown C.T."/>
            <person name="Hug L.A."/>
            <person name="Sharon I."/>
            <person name="Castelle C.J."/>
            <person name="Probst A.J."/>
            <person name="Thomas B.C."/>
            <person name="Singh A."/>
            <person name="Wilkins M.J."/>
            <person name="Karaoz U."/>
            <person name="Brodie E.L."/>
            <person name="Williams K.H."/>
            <person name="Hubbard S.S."/>
            <person name="Banfield J.F."/>
        </authorList>
    </citation>
    <scope>NUCLEOTIDE SEQUENCE [LARGE SCALE GENOMIC DNA]</scope>
</reference>
<proteinExistence type="inferred from homology"/>
<organism evidence="7 8">
    <name type="scientific">Candidatus Kaiserbacteria bacterium RIFCSPLOWO2_12_FULL_45_26</name>
    <dbReference type="NCBI Taxonomy" id="1798525"/>
    <lineage>
        <taxon>Bacteria</taxon>
        <taxon>Candidatus Kaiseribacteriota</taxon>
    </lineage>
</organism>
<dbReference type="GO" id="GO:0015935">
    <property type="term" value="C:small ribosomal subunit"/>
    <property type="evidence" value="ECO:0007669"/>
    <property type="project" value="InterPro"/>
</dbReference>
<comment type="similarity">
    <text evidence="1 5 6">Belongs to the universal ribosomal protein uS2 family.</text>
</comment>
<dbReference type="InterPro" id="IPR005706">
    <property type="entry name" value="Ribosomal_uS2_bac/mit/plastid"/>
</dbReference>
<dbReference type="PRINTS" id="PR00395">
    <property type="entry name" value="RIBOSOMALS2"/>
</dbReference>
<dbReference type="Proteomes" id="UP000177325">
    <property type="component" value="Unassembled WGS sequence"/>
</dbReference>
<accession>A0A1F6FHF8</accession>
<dbReference type="NCBIfam" id="TIGR01011">
    <property type="entry name" value="rpsB_bact"/>
    <property type="match status" value="1"/>
</dbReference>
<evidence type="ECO:0000313" key="8">
    <source>
        <dbReference type="Proteomes" id="UP000177325"/>
    </source>
</evidence>
<keyword evidence="3 5" id="KW-0687">Ribonucleoprotein</keyword>
<dbReference type="InterPro" id="IPR001865">
    <property type="entry name" value="Ribosomal_uS2"/>
</dbReference>
<dbReference type="HAMAP" id="MF_00291_B">
    <property type="entry name" value="Ribosomal_uS2_B"/>
    <property type="match status" value="1"/>
</dbReference>
<protein>
    <recommendedName>
        <fullName evidence="4 5">Small ribosomal subunit protein uS2</fullName>
    </recommendedName>
</protein>
<evidence type="ECO:0000256" key="6">
    <source>
        <dbReference type="RuleBase" id="RU003631"/>
    </source>
</evidence>
<name>A0A1F6FHF8_9BACT</name>